<dbReference type="AlphaFoldDB" id="A0A6B0S2X6"/>
<gene>
    <name evidence="2" type="ORF">E5288_WYG022010</name>
</gene>
<dbReference type="EMBL" id="VBQZ03000167">
    <property type="protein sequence ID" value="MXQ96640.1"/>
    <property type="molecule type" value="Genomic_DNA"/>
</dbReference>
<accession>A0A6B0S2X6</accession>
<feature type="region of interest" description="Disordered" evidence="1">
    <location>
        <begin position="117"/>
        <end position="181"/>
    </location>
</feature>
<evidence type="ECO:0000313" key="3">
    <source>
        <dbReference type="Proteomes" id="UP000322234"/>
    </source>
</evidence>
<organism evidence="2 3">
    <name type="scientific">Bos mutus</name>
    <name type="common">wild yak</name>
    <dbReference type="NCBI Taxonomy" id="72004"/>
    <lineage>
        <taxon>Eukaryota</taxon>
        <taxon>Metazoa</taxon>
        <taxon>Chordata</taxon>
        <taxon>Craniata</taxon>
        <taxon>Vertebrata</taxon>
        <taxon>Euteleostomi</taxon>
        <taxon>Mammalia</taxon>
        <taxon>Eutheria</taxon>
        <taxon>Laurasiatheria</taxon>
        <taxon>Artiodactyla</taxon>
        <taxon>Ruminantia</taxon>
        <taxon>Pecora</taxon>
        <taxon>Bovidae</taxon>
        <taxon>Bovinae</taxon>
        <taxon>Bos</taxon>
    </lineage>
</organism>
<sequence>MYLSKGLGSPAPYSTTSHQGSPRCLQTLLKFSKLVEGFTWNFFQQLSAKRKRHKVGCPLEKCELAKTVRPLSSQGTLPMFSSELDEGLPFYPHFPPEPSALNSYICIHAYQSLPNAKMTAPEGEQSKRSTRRWRTITSPKGEQSKRSTRRWRTITSASRDPDQKESRASAPRGGGERSHQLRVIQIKRRAEQALHAEVENDHITKRRAEQALHAEVENDHITKRRAEQAFHEEVENDHISFAVIQIKRRTEQALHAEVENDHISFAVIQIKRRAEQALHAEVENDHISFAVIQQKESRASVPREGGE</sequence>
<protein>
    <submittedName>
        <fullName evidence="2">Uncharacterized protein</fullName>
    </submittedName>
</protein>
<comment type="caution">
    <text evidence="2">The sequence shown here is derived from an EMBL/GenBank/DDBJ whole genome shotgun (WGS) entry which is preliminary data.</text>
</comment>
<name>A0A6B0S2X6_9CETA</name>
<feature type="region of interest" description="Disordered" evidence="1">
    <location>
        <begin position="1"/>
        <end position="21"/>
    </location>
</feature>
<dbReference type="Proteomes" id="UP000322234">
    <property type="component" value="Unassembled WGS sequence"/>
</dbReference>
<keyword evidence="3" id="KW-1185">Reference proteome</keyword>
<proteinExistence type="predicted"/>
<evidence type="ECO:0000256" key="1">
    <source>
        <dbReference type="SAM" id="MobiDB-lite"/>
    </source>
</evidence>
<evidence type="ECO:0000313" key="2">
    <source>
        <dbReference type="EMBL" id="MXQ96640.1"/>
    </source>
</evidence>
<reference evidence="2" key="1">
    <citation type="submission" date="2019-10" db="EMBL/GenBank/DDBJ databases">
        <title>The sequence and de novo assembly of the wild yak genome.</title>
        <authorList>
            <person name="Liu Y."/>
        </authorList>
    </citation>
    <scope>NUCLEOTIDE SEQUENCE [LARGE SCALE GENOMIC DNA]</scope>
    <source>
        <strain evidence="2">WY2019</strain>
    </source>
</reference>